<dbReference type="InterPro" id="IPR027387">
    <property type="entry name" value="Cytb/b6-like_sf"/>
</dbReference>
<protein>
    <submittedName>
        <fullName evidence="4">Cytochrome b N-terminal domain-containing protein</fullName>
    </submittedName>
</protein>
<dbReference type="InterPro" id="IPR005797">
    <property type="entry name" value="Cyt_b/b6_N"/>
</dbReference>
<dbReference type="Pfam" id="PF00033">
    <property type="entry name" value="Cytochrome_B"/>
    <property type="match status" value="1"/>
</dbReference>
<feature type="transmembrane region" description="Helical" evidence="2">
    <location>
        <begin position="67"/>
        <end position="87"/>
    </location>
</feature>
<dbReference type="InterPro" id="IPR016174">
    <property type="entry name" value="Di-haem_cyt_TM"/>
</dbReference>
<proteinExistence type="predicted"/>
<dbReference type="SUPFAM" id="SSF81342">
    <property type="entry name" value="Transmembrane di-heme cytochromes"/>
    <property type="match status" value="1"/>
</dbReference>
<keyword evidence="2" id="KW-1133">Transmembrane helix</keyword>
<dbReference type="Gene3D" id="1.20.810.10">
    <property type="entry name" value="Cytochrome Bc1 Complex, Chain C"/>
    <property type="match status" value="1"/>
</dbReference>
<feature type="domain" description="Cytochrome b/b6 N-terminal region profile" evidence="3">
    <location>
        <begin position="1"/>
        <end position="209"/>
    </location>
</feature>
<name>A0A9X3J754_9BACT</name>
<feature type="transmembrane region" description="Helical" evidence="2">
    <location>
        <begin position="160"/>
        <end position="178"/>
    </location>
</feature>
<dbReference type="GO" id="GO:0022904">
    <property type="term" value="P:respiratory electron transport chain"/>
    <property type="evidence" value="ECO:0007669"/>
    <property type="project" value="InterPro"/>
</dbReference>
<feature type="transmembrane region" description="Helical" evidence="2">
    <location>
        <begin position="99"/>
        <end position="120"/>
    </location>
</feature>
<evidence type="ECO:0000259" key="3">
    <source>
        <dbReference type="PROSITE" id="PS51002"/>
    </source>
</evidence>
<reference evidence="4" key="1">
    <citation type="submission" date="2022-11" db="EMBL/GenBank/DDBJ databases">
        <title>Marilongibacter aestuarii gen. nov., sp. nov., isolated from tidal flat sediment.</title>
        <authorList>
            <person name="Jiayan W."/>
        </authorList>
    </citation>
    <scope>NUCLEOTIDE SEQUENCE</scope>
    <source>
        <strain evidence="4">Z1-6</strain>
    </source>
</reference>
<dbReference type="GO" id="GO:0016020">
    <property type="term" value="C:membrane"/>
    <property type="evidence" value="ECO:0007669"/>
    <property type="project" value="InterPro"/>
</dbReference>
<keyword evidence="2" id="KW-0472">Membrane</keyword>
<organism evidence="4 5">
    <name type="scientific">Draconibacterium aestuarii</name>
    <dbReference type="NCBI Taxonomy" id="2998507"/>
    <lineage>
        <taxon>Bacteria</taxon>
        <taxon>Pseudomonadati</taxon>
        <taxon>Bacteroidota</taxon>
        <taxon>Bacteroidia</taxon>
        <taxon>Marinilabiliales</taxon>
        <taxon>Prolixibacteraceae</taxon>
        <taxon>Draconibacterium</taxon>
    </lineage>
</organism>
<feature type="transmembrane region" description="Helical" evidence="2">
    <location>
        <begin position="238"/>
        <end position="256"/>
    </location>
</feature>
<feature type="transmembrane region" description="Helical" evidence="2">
    <location>
        <begin position="268"/>
        <end position="285"/>
    </location>
</feature>
<dbReference type="InterPro" id="IPR036280">
    <property type="entry name" value="Multihaem_cyt_sf"/>
</dbReference>
<dbReference type="RefSeq" id="WP_343332678.1">
    <property type="nucleotide sequence ID" value="NZ_JAPOHD010000015.1"/>
</dbReference>
<dbReference type="Gene3D" id="3.90.10.10">
    <property type="entry name" value="Cytochrome C3"/>
    <property type="match status" value="1"/>
</dbReference>
<comment type="caution">
    <text evidence="4">The sequence shown here is derived from an EMBL/GenBank/DDBJ whole genome shotgun (WGS) entry which is preliminary data.</text>
</comment>
<gene>
    <name evidence="4" type="ORF">OU798_08330</name>
</gene>
<dbReference type="InterPro" id="IPR051829">
    <property type="entry name" value="Multiheme_Cytochr_ET"/>
</dbReference>
<dbReference type="GO" id="GO:0009055">
    <property type="term" value="F:electron transfer activity"/>
    <property type="evidence" value="ECO:0007669"/>
    <property type="project" value="InterPro"/>
</dbReference>
<dbReference type="SUPFAM" id="SSF48695">
    <property type="entry name" value="Multiheme cytochromes"/>
    <property type="match status" value="2"/>
</dbReference>
<feature type="transmembrane region" description="Helical" evidence="2">
    <location>
        <begin position="190"/>
        <end position="209"/>
    </location>
</feature>
<keyword evidence="2" id="KW-0812">Transmembrane</keyword>
<dbReference type="PANTHER" id="PTHR35038">
    <property type="entry name" value="DISSIMILATORY SULFITE REDUCTASE SIRA"/>
    <property type="match status" value="1"/>
</dbReference>
<evidence type="ECO:0000256" key="2">
    <source>
        <dbReference type="SAM" id="Phobius"/>
    </source>
</evidence>
<keyword evidence="1" id="KW-0732">Signal</keyword>
<keyword evidence="5" id="KW-1185">Reference proteome</keyword>
<dbReference type="GO" id="GO:0016491">
    <property type="term" value="F:oxidoreductase activity"/>
    <property type="evidence" value="ECO:0007669"/>
    <property type="project" value="InterPro"/>
</dbReference>
<dbReference type="PANTHER" id="PTHR35038:SF8">
    <property type="entry name" value="C-TYPE POLYHEME CYTOCHROME OMCC"/>
    <property type="match status" value="1"/>
</dbReference>
<sequence>MDKTLKSGVKNRKRKGKTTFGTYAIALFWLVIVSGIFLAIPFDVEDPYLSVSTMMISNPWASLIRNLHYWSSQFFLILSLIHLYDHFHYKKRIGLKKGIAFRLSIGVLIIFLAMITGFLLKGDSDSEQARQILETLAERVPLIGKALAFSLIGASDSYQLIYVHHIATFTVFMGIIIVEHSKIIWPRYLDFIVSFAATFIVSFLFSAPLHDNLNPTVKGPWYFVGFQEILHWLKHPEWSLLLFLILIVLIYLVNSAKKRISFITKRGLLVFTGFYLILTIIGLFFRGERWAWTYPGQPGYTYSVLHNFKTTRVNLNPEFEIAEATNAAIIQGRKESCLACHTGTTGFSTSHDPDAIGCASCHGGNPFTTHKNESHRNMVLIPGNLATAPQSCGTTECHPEIVERVPTGLMSTLSGMISVDRFVFNEQDNPDILTNVHQLGNTPADEHLRNLCVRCHLGNPKTEFGPVNESSRGGGCLACHLNYSPEAEKALAFSHNAKVKAHPSIDLQISNNHCFGCHSRSGRISTNYEGWHETTLEKEEMPDSSNYRLVEGFRVFTKKQEDVHHQLGLECVDCHHSYEVMGDGNLYAHQENQQDVSCADCHVYEKPNTISAENLDNESALIAALRFNNVAGREFLVTQKHKRALINTSVESDSIYFLKKNTGEKIALTAPASICVRNNAHSNLSCSSCHTAWAPTCIGCHNLYDSEEPSYNMIKNEEQKGGWVELIGEYLAKPPTLGVRKSDDKDEIIPVVPGMILTIDKQSYTGNENDPAIFHRLYAPSAPHTTSSKGRSCKSCHNDPVALGFGEGELTYTIDEDKGKWEFDAFYENDKHDNLPADAWTGFLQNRSGAVSTRSDVFPFTIEQQKAILTTGACLTCHEEDSKVMLSGLDDFEKQLGNRSSKCVLPEWE</sequence>
<feature type="transmembrane region" description="Helical" evidence="2">
    <location>
        <begin position="20"/>
        <end position="42"/>
    </location>
</feature>
<dbReference type="PROSITE" id="PS51002">
    <property type="entry name" value="CYTB_NTER"/>
    <property type="match status" value="1"/>
</dbReference>
<dbReference type="EMBL" id="JAPOHD010000015">
    <property type="protein sequence ID" value="MCY1720345.1"/>
    <property type="molecule type" value="Genomic_DNA"/>
</dbReference>
<dbReference type="Proteomes" id="UP001145087">
    <property type="component" value="Unassembled WGS sequence"/>
</dbReference>
<evidence type="ECO:0000313" key="4">
    <source>
        <dbReference type="EMBL" id="MCY1720345.1"/>
    </source>
</evidence>
<dbReference type="AlphaFoldDB" id="A0A9X3J754"/>
<evidence type="ECO:0000256" key="1">
    <source>
        <dbReference type="ARBA" id="ARBA00022729"/>
    </source>
</evidence>
<evidence type="ECO:0000313" key="5">
    <source>
        <dbReference type="Proteomes" id="UP001145087"/>
    </source>
</evidence>
<accession>A0A9X3J754</accession>